<keyword evidence="1 6" id="KW-0732">Signal</keyword>
<feature type="chain" id="PRO_5015643027" description="Ig-like domain-containing protein" evidence="6">
    <location>
        <begin position="20"/>
        <end position="726"/>
    </location>
</feature>
<keyword evidence="5" id="KW-0472">Membrane</keyword>
<proteinExistence type="predicted"/>
<dbReference type="Pfam" id="PF00047">
    <property type="entry name" value="ig"/>
    <property type="match status" value="1"/>
</dbReference>
<dbReference type="STRING" id="400727.A0A2T7P0H5"/>
<feature type="domain" description="Ig-like" evidence="7">
    <location>
        <begin position="22"/>
        <end position="124"/>
    </location>
</feature>
<evidence type="ECO:0000256" key="3">
    <source>
        <dbReference type="ARBA" id="ARBA00023157"/>
    </source>
</evidence>
<dbReference type="Pfam" id="PF07679">
    <property type="entry name" value="I-set"/>
    <property type="match status" value="2"/>
</dbReference>
<feature type="domain" description="Ig-like" evidence="7">
    <location>
        <begin position="580"/>
        <end position="680"/>
    </location>
</feature>
<dbReference type="InterPro" id="IPR007110">
    <property type="entry name" value="Ig-like_dom"/>
</dbReference>
<evidence type="ECO:0000256" key="2">
    <source>
        <dbReference type="ARBA" id="ARBA00022737"/>
    </source>
</evidence>
<dbReference type="SMART" id="SM00406">
    <property type="entry name" value="IGv"/>
    <property type="match status" value="5"/>
</dbReference>
<dbReference type="PROSITE" id="PS50835">
    <property type="entry name" value="IG_LIKE"/>
    <property type="match status" value="6"/>
</dbReference>
<gene>
    <name evidence="8" type="ORF">C0Q70_12069</name>
</gene>
<dbReference type="InterPro" id="IPR013098">
    <property type="entry name" value="Ig_I-set"/>
</dbReference>
<dbReference type="InterPro" id="IPR003598">
    <property type="entry name" value="Ig_sub2"/>
</dbReference>
<dbReference type="OrthoDB" id="9972932at2759"/>
<dbReference type="Proteomes" id="UP000245119">
    <property type="component" value="Linkage Group LG7"/>
</dbReference>
<feature type="signal peptide" evidence="6">
    <location>
        <begin position="1"/>
        <end position="19"/>
    </location>
</feature>
<dbReference type="InterPro" id="IPR013151">
    <property type="entry name" value="Immunoglobulin_dom"/>
</dbReference>
<evidence type="ECO:0000256" key="6">
    <source>
        <dbReference type="SAM" id="SignalP"/>
    </source>
</evidence>
<keyword evidence="9" id="KW-1185">Reference proteome</keyword>
<dbReference type="SMART" id="SM00408">
    <property type="entry name" value="IGc2"/>
    <property type="match status" value="6"/>
</dbReference>
<evidence type="ECO:0000256" key="5">
    <source>
        <dbReference type="SAM" id="Phobius"/>
    </source>
</evidence>
<feature type="domain" description="Ig-like" evidence="7">
    <location>
        <begin position="488"/>
        <end position="563"/>
    </location>
</feature>
<accession>A0A2T7P0H5</accession>
<dbReference type="PANTHER" id="PTHR12231:SF220">
    <property type="entry name" value="LACHESIN"/>
    <property type="match status" value="1"/>
</dbReference>
<dbReference type="Gene3D" id="2.60.40.10">
    <property type="entry name" value="Immunoglobulins"/>
    <property type="match status" value="6"/>
</dbReference>
<dbReference type="SUPFAM" id="SSF48726">
    <property type="entry name" value="Immunoglobulin"/>
    <property type="match status" value="5"/>
</dbReference>
<evidence type="ECO:0000259" key="7">
    <source>
        <dbReference type="PROSITE" id="PS50835"/>
    </source>
</evidence>
<sequence length="726" mass="81044">MAKRYCLVLVLVHLAIVLAQDPEIVDEIWPEVQQVGRTGRLNCTVAYKRENVVFWENTKSGETISSDDSIVLPLNPMIGGLRKYEVQSRINGDRTTFMLVVRRLLEVDAGRYRCYVRIQATPVNMWPSKYGTITVQVPPTIRPGETTAVLQVDQRDNATLVCSASGIPAPNITWTKSDGGFLATGQAQHRSAILPITSVSVSDMGVYRCVADNNIKPPAEHLAQVLVFHAPSTRVVQDSVGQAQNRRFNAKLECIVKGHPEPTVTWQRVVKGGRYDINDDDKFSINKQTTDNQNLKAGEQWYTLKVKNVQANDFTDYYCIGTNIKGTNSSKIVLFDLTNIIVIAPSRTMWKVLVLVFGVILAISPINGQDPEIVDDILPEVQRVGGTARLNCTVVNLQTNNVFWLNKATSETISMDSNIVLQYNPMVGGLRKYDVERRMRGDRQTFMLIIRRLLQQDAGQYECQVKIQNQNNLTPVKKIGILTVQVPPSILPGETTTVLQIDEGENATLRCEATGIPSPNITWTRSDGKLLPTGSAQFRGKYLPLKTANVNHTGVYRCVADNNIKPPDEHLCSLEVFHAPTARVVQDSVGQAQGRRLSARLDCIVNGFPTPEVRWERTVKGGRVEIRDNDFFVNVKQTTDNQNMMAGEQWYTLKVKNVQANDYTDYYCIAHNSKGKTEVTIVLFETPDCQGPNCPSLLTSRGSSAMLAFSMAFICFLLHALARRLR</sequence>
<keyword evidence="5" id="KW-0812">Transmembrane</keyword>
<evidence type="ECO:0000256" key="4">
    <source>
        <dbReference type="ARBA" id="ARBA00023319"/>
    </source>
</evidence>
<feature type="domain" description="Ig-like" evidence="7">
    <location>
        <begin position="371"/>
        <end position="474"/>
    </location>
</feature>
<dbReference type="PANTHER" id="PTHR12231">
    <property type="entry name" value="CTX-RELATED TYPE I TRANSMEMBRANE PROTEIN"/>
    <property type="match status" value="1"/>
</dbReference>
<dbReference type="AlphaFoldDB" id="A0A2T7P0H5"/>
<dbReference type="InterPro" id="IPR003599">
    <property type="entry name" value="Ig_sub"/>
</dbReference>
<dbReference type="InterPro" id="IPR013106">
    <property type="entry name" value="Ig_V-set"/>
</dbReference>
<reference evidence="8 9" key="1">
    <citation type="submission" date="2018-04" db="EMBL/GenBank/DDBJ databases">
        <title>The genome of golden apple snail Pomacea canaliculata provides insight into stress tolerance and invasive adaptation.</title>
        <authorList>
            <person name="Liu C."/>
            <person name="Liu B."/>
            <person name="Ren Y."/>
            <person name="Zhang Y."/>
            <person name="Wang H."/>
            <person name="Li S."/>
            <person name="Jiang F."/>
            <person name="Yin L."/>
            <person name="Zhang G."/>
            <person name="Qian W."/>
            <person name="Fan W."/>
        </authorList>
    </citation>
    <scope>NUCLEOTIDE SEQUENCE [LARGE SCALE GENOMIC DNA]</scope>
    <source>
        <strain evidence="8">SZHN2017</strain>
        <tissue evidence="8">Muscle</tissue>
    </source>
</reference>
<evidence type="ECO:0000313" key="8">
    <source>
        <dbReference type="EMBL" id="PVD26921.1"/>
    </source>
</evidence>
<dbReference type="SMART" id="SM00409">
    <property type="entry name" value="IG"/>
    <property type="match status" value="6"/>
</dbReference>
<feature type="transmembrane region" description="Helical" evidence="5">
    <location>
        <begin position="702"/>
        <end position="722"/>
    </location>
</feature>
<evidence type="ECO:0000256" key="1">
    <source>
        <dbReference type="ARBA" id="ARBA00022729"/>
    </source>
</evidence>
<keyword evidence="2" id="KW-0677">Repeat</keyword>
<organism evidence="8 9">
    <name type="scientific">Pomacea canaliculata</name>
    <name type="common">Golden apple snail</name>
    <dbReference type="NCBI Taxonomy" id="400727"/>
    <lineage>
        <taxon>Eukaryota</taxon>
        <taxon>Metazoa</taxon>
        <taxon>Spiralia</taxon>
        <taxon>Lophotrochozoa</taxon>
        <taxon>Mollusca</taxon>
        <taxon>Gastropoda</taxon>
        <taxon>Caenogastropoda</taxon>
        <taxon>Architaenioglossa</taxon>
        <taxon>Ampullarioidea</taxon>
        <taxon>Ampullariidae</taxon>
        <taxon>Pomacea</taxon>
    </lineage>
</organism>
<protein>
    <recommendedName>
        <fullName evidence="7">Ig-like domain-containing protein</fullName>
    </recommendedName>
</protein>
<feature type="domain" description="Ig-like" evidence="7">
    <location>
        <begin position="231"/>
        <end position="338"/>
    </location>
</feature>
<name>A0A2T7P0H5_POMCA</name>
<keyword evidence="3" id="KW-1015">Disulfide bond</keyword>
<evidence type="ECO:0000313" key="9">
    <source>
        <dbReference type="Proteomes" id="UP000245119"/>
    </source>
</evidence>
<keyword evidence="4" id="KW-0393">Immunoglobulin domain</keyword>
<dbReference type="InterPro" id="IPR013783">
    <property type="entry name" value="Ig-like_fold"/>
</dbReference>
<dbReference type="GO" id="GO:0043005">
    <property type="term" value="C:neuron projection"/>
    <property type="evidence" value="ECO:0007669"/>
    <property type="project" value="TreeGrafter"/>
</dbReference>
<dbReference type="InterPro" id="IPR036179">
    <property type="entry name" value="Ig-like_dom_sf"/>
</dbReference>
<keyword evidence="5" id="KW-1133">Transmembrane helix</keyword>
<dbReference type="Pfam" id="PF13927">
    <property type="entry name" value="Ig_3"/>
    <property type="match status" value="2"/>
</dbReference>
<comment type="caution">
    <text evidence="8">The sequence shown here is derived from an EMBL/GenBank/DDBJ whole genome shotgun (WGS) entry which is preliminary data.</text>
</comment>
<feature type="domain" description="Ig-like" evidence="7">
    <location>
        <begin position="139"/>
        <end position="214"/>
    </location>
</feature>
<dbReference type="InterPro" id="IPR051170">
    <property type="entry name" value="Neural/epithelial_adhesion"/>
</dbReference>
<dbReference type="EMBL" id="PZQS01000007">
    <property type="protein sequence ID" value="PVD26921.1"/>
    <property type="molecule type" value="Genomic_DNA"/>
</dbReference>